<dbReference type="Proteomes" id="UP001595868">
    <property type="component" value="Unassembled WGS sequence"/>
</dbReference>
<gene>
    <name evidence="3" type="ORF">ACFOX0_19895</name>
</gene>
<dbReference type="EMBL" id="JBHSBN010000014">
    <property type="protein sequence ID" value="MFC4108181.1"/>
    <property type="molecule type" value="Genomic_DNA"/>
</dbReference>
<feature type="transmembrane region" description="Helical" evidence="2">
    <location>
        <begin position="224"/>
        <end position="243"/>
    </location>
</feature>
<feature type="region of interest" description="Disordered" evidence="1">
    <location>
        <begin position="266"/>
        <end position="326"/>
    </location>
</feature>
<evidence type="ECO:0000313" key="3">
    <source>
        <dbReference type="EMBL" id="MFC4108181.1"/>
    </source>
</evidence>
<keyword evidence="2" id="KW-0812">Transmembrane</keyword>
<accession>A0ABV8KQJ1</accession>
<name>A0ABV8KQJ1_9ACTN</name>
<evidence type="ECO:0000256" key="1">
    <source>
        <dbReference type="SAM" id="MobiDB-lite"/>
    </source>
</evidence>
<feature type="compositionally biased region" description="Low complexity" evidence="1">
    <location>
        <begin position="288"/>
        <end position="309"/>
    </location>
</feature>
<proteinExistence type="predicted"/>
<protein>
    <recommendedName>
        <fullName evidence="5">Hydrolytic protein</fullName>
    </recommendedName>
</protein>
<reference evidence="4" key="1">
    <citation type="journal article" date="2019" name="Int. J. Syst. Evol. Microbiol.">
        <title>The Global Catalogue of Microorganisms (GCM) 10K type strain sequencing project: providing services to taxonomists for standard genome sequencing and annotation.</title>
        <authorList>
            <consortium name="The Broad Institute Genomics Platform"/>
            <consortium name="The Broad Institute Genome Sequencing Center for Infectious Disease"/>
            <person name="Wu L."/>
            <person name="Ma J."/>
        </authorList>
    </citation>
    <scope>NUCLEOTIDE SEQUENCE [LARGE SCALE GENOMIC DNA]</scope>
    <source>
        <strain evidence="4">2902at01</strain>
    </source>
</reference>
<evidence type="ECO:0000313" key="4">
    <source>
        <dbReference type="Proteomes" id="UP001595868"/>
    </source>
</evidence>
<keyword evidence="4" id="KW-1185">Reference proteome</keyword>
<keyword evidence="2" id="KW-0472">Membrane</keyword>
<dbReference type="RefSeq" id="WP_377548091.1">
    <property type="nucleotide sequence ID" value="NZ_JBHSBN010000014.1"/>
</dbReference>
<comment type="caution">
    <text evidence="3">The sequence shown here is derived from an EMBL/GenBank/DDBJ whole genome shotgun (WGS) entry which is preliminary data.</text>
</comment>
<organism evidence="3 4">
    <name type="scientific">Micromonospora zhanjiangensis</name>
    <dbReference type="NCBI Taxonomy" id="1522057"/>
    <lineage>
        <taxon>Bacteria</taxon>
        <taxon>Bacillati</taxon>
        <taxon>Actinomycetota</taxon>
        <taxon>Actinomycetes</taxon>
        <taxon>Micromonosporales</taxon>
        <taxon>Micromonosporaceae</taxon>
        <taxon>Micromonospora</taxon>
    </lineage>
</organism>
<evidence type="ECO:0008006" key="5">
    <source>
        <dbReference type="Google" id="ProtNLM"/>
    </source>
</evidence>
<keyword evidence="2" id="KW-1133">Transmembrane helix</keyword>
<sequence>MTTDAILDTDLVEVSPGGEATCRLEIRNGGPIVESYAIEVLGEPAGWTSVEPATVSVYPGSAESATVRFHPPRSAAVVAGERPFAVRVTPTETPDAQAVPEATVRVLPFVEFAPEILPRTSRGRRGGRHELSVTNLGNVPLGLALTGADPDNRLAVAIRPAQLTVAPGEAVFAQVRARTRRLLWRGHPVTLPFQVGVVSDDAPPASLDAATVQEPVLPRGLPRVLAALLVLALLGLGLWYALLRPSVKSLAEEAAKEQVAPVAQQASAADSRAQQADGKAQQAVDAVAPGARPSAGPSASSSPTPGGRPAVPPGADSFSRRLAPTAATGGTGTDIYIVPSRKVFVLTDIFLQNPQGDEGRLDLSVDGTTVLTVALNNFRDLDYHMVSPIEVPAGKVVSLKTTCRRAGTGLDGAGGGGGRCRDFALLNGYTRTPAATPRP</sequence>
<evidence type="ECO:0000256" key="2">
    <source>
        <dbReference type="SAM" id="Phobius"/>
    </source>
</evidence>
<feature type="compositionally biased region" description="Low complexity" evidence="1">
    <location>
        <begin position="266"/>
        <end position="277"/>
    </location>
</feature>